<evidence type="ECO:0000313" key="2">
    <source>
        <dbReference type="Proteomes" id="UP000515909"/>
    </source>
</evidence>
<evidence type="ECO:0000313" key="1">
    <source>
        <dbReference type="EMBL" id="QNK40421.1"/>
    </source>
</evidence>
<organism evidence="1 2">
    <name type="scientific">Caproicibacter fermentans</name>
    <dbReference type="NCBI Taxonomy" id="2576756"/>
    <lineage>
        <taxon>Bacteria</taxon>
        <taxon>Bacillati</taxon>
        <taxon>Bacillota</taxon>
        <taxon>Clostridia</taxon>
        <taxon>Eubacteriales</taxon>
        <taxon>Acutalibacteraceae</taxon>
        <taxon>Caproicibacter</taxon>
    </lineage>
</organism>
<protein>
    <recommendedName>
        <fullName evidence="3">Transposase</fullName>
    </recommendedName>
</protein>
<gene>
    <name evidence="1" type="ORF">HCR03_17495</name>
</gene>
<proteinExistence type="predicted"/>
<dbReference type="Proteomes" id="UP000515909">
    <property type="component" value="Chromosome"/>
</dbReference>
<accession>A0A7G8T9Y0</accession>
<sequence length="112" mass="12822">MEVYAEGKRIALHARCFGKHQSVYRLEHYLPLLEQRGRAILNAAPVRQNLPEEILEQIRTCDPKERIRILRQYCGNPEPKAPAITDVVLVRPVDLKRYDALTGGKAVIAHVR</sequence>
<dbReference type="KEGG" id="cfem:HCR03_17495"/>
<reference evidence="1 2" key="1">
    <citation type="submission" date="2020-08" db="EMBL/GenBank/DDBJ databases">
        <title>The isolate Caproiciproducens sp. 7D4C2 produces n-caproate at mildly acidic conditions from hexoses: genome and rBOX comparison with related strains and chain-elongating bacteria.</title>
        <authorList>
            <person name="Esquivel-Elizondo S."/>
            <person name="Bagci C."/>
            <person name="Temovska M."/>
            <person name="Jeon B.S."/>
            <person name="Bessarab I."/>
            <person name="Williams R.B.H."/>
            <person name="Huson D.H."/>
            <person name="Angenent L.T."/>
        </authorList>
    </citation>
    <scope>NUCLEOTIDE SEQUENCE [LARGE SCALE GENOMIC DNA]</scope>
    <source>
        <strain evidence="1 2">7D4C2</strain>
    </source>
</reference>
<dbReference type="AlphaFoldDB" id="A0A7G8T9Y0"/>
<name>A0A7G8T9Y0_9FIRM</name>
<dbReference type="EMBL" id="CP060286">
    <property type="protein sequence ID" value="QNK40421.1"/>
    <property type="molecule type" value="Genomic_DNA"/>
</dbReference>
<evidence type="ECO:0008006" key="3">
    <source>
        <dbReference type="Google" id="ProtNLM"/>
    </source>
</evidence>